<dbReference type="InterPro" id="IPR001173">
    <property type="entry name" value="Glyco_trans_2-like"/>
</dbReference>
<dbReference type="GO" id="GO:0016740">
    <property type="term" value="F:transferase activity"/>
    <property type="evidence" value="ECO:0007669"/>
    <property type="project" value="UniProtKB-KW"/>
</dbReference>
<dbReference type="RefSeq" id="WP_109713200.1">
    <property type="nucleotide sequence ID" value="NZ_QGDS01000012.1"/>
</dbReference>
<proteinExistence type="predicted"/>
<reference evidence="3" key="1">
    <citation type="submission" date="2017-07" db="EMBL/GenBank/DDBJ databases">
        <authorList>
            <person name="Varghese N."/>
            <person name="Submissions S."/>
        </authorList>
    </citation>
    <scope>NUCLEOTIDE SEQUENCE [LARGE SCALE GENOMIC DNA]</scope>
    <source>
        <strain evidence="3">NLAE-zl-C134</strain>
    </source>
</reference>
<dbReference type="Proteomes" id="UP000254051">
    <property type="component" value="Unassembled WGS sequence"/>
</dbReference>
<keyword evidence="3" id="KW-1185">Reference proteome</keyword>
<protein>
    <submittedName>
        <fullName evidence="2">Rhamnosyltransferase</fullName>
    </submittedName>
</protein>
<dbReference type="SUPFAM" id="SSF53448">
    <property type="entry name" value="Nucleotide-diphospho-sugar transferases"/>
    <property type="match status" value="1"/>
</dbReference>
<dbReference type="AlphaFoldDB" id="A0A315ZSU2"/>
<name>A0A315ZSU2_9FIRM</name>
<evidence type="ECO:0000313" key="2">
    <source>
        <dbReference type="EMBL" id="SUQ15402.1"/>
    </source>
</evidence>
<dbReference type="InterPro" id="IPR050834">
    <property type="entry name" value="Glycosyltransf_2"/>
</dbReference>
<dbReference type="EMBL" id="UHJJ01000012">
    <property type="protein sequence ID" value="SUQ15402.1"/>
    <property type="molecule type" value="Genomic_DNA"/>
</dbReference>
<organism evidence="2 3">
    <name type="scientific">Faecalicatena contorta</name>
    <dbReference type="NCBI Taxonomy" id="39482"/>
    <lineage>
        <taxon>Bacteria</taxon>
        <taxon>Bacillati</taxon>
        <taxon>Bacillota</taxon>
        <taxon>Clostridia</taxon>
        <taxon>Lachnospirales</taxon>
        <taxon>Lachnospiraceae</taxon>
        <taxon>Faecalicatena</taxon>
    </lineage>
</organism>
<dbReference type="PANTHER" id="PTHR43685:SF13">
    <property type="entry name" value="O ANTIGEN BIOSYNTHESIS RHAMNOSYLTRANSFERASE RFBN"/>
    <property type="match status" value="1"/>
</dbReference>
<dbReference type="GO" id="GO:0044010">
    <property type="term" value="P:single-species biofilm formation"/>
    <property type="evidence" value="ECO:0007669"/>
    <property type="project" value="TreeGrafter"/>
</dbReference>
<evidence type="ECO:0000259" key="1">
    <source>
        <dbReference type="Pfam" id="PF00535"/>
    </source>
</evidence>
<dbReference type="Gene3D" id="3.90.550.10">
    <property type="entry name" value="Spore Coat Polysaccharide Biosynthesis Protein SpsA, Chain A"/>
    <property type="match status" value="1"/>
</dbReference>
<feature type="domain" description="Glycosyltransferase 2-like" evidence="1">
    <location>
        <begin position="4"/>
        <end position="145"/>
    </location>
</feature>
<dbReference type="PANTHER" id="PTHR43685">
    <property type="entry name" value="GLYCOSYLTRANSFERASE"/>
    <property type="match status" value="1"/>
</dbReference>
<dbReference type="OrthoDB" id="9785185at2"/>
<dbReference type="CDD" id="cd00761">
    <property type="entry name" value="Glyco_tranf_GTA_type"/>
    <property type="match status" value="1"/>
</dbReference>
<keyword evidence="2" id="KW-0808">Transferase</keyword>
<dbReference type="Pfam" id="PF00535">
    <property type="entry name" value="Glycos_transf_2"/>
    <property type="match status" value="1"/>
</dbReference>
<gene>
    <name evidence="2" type="ORF">SAMN05216529_11250</name>
</gene>
<sequence length="325" mass="38629">MDVTIVIPTKNAGPLLDKVLHAVFVQETQYEYEVICVDSGSKDKTIDIIKKYPCKLFEIPAEEFGHGKTRNYGASKGSGEYIVFITQDALPASKKWLQNFVDAMKSDPEIVGGFGIHYTYPDCNIIDKRDLYYHFKNFGEDNTVFQLTDENRERYNSEEAYRHFMVFFSDNNSCVRRDIFEKYPYKDVNFSEDQIWAREMIEKGFKKLYCPFAPVYHSHNFKLSTYFTRYYDEYKGLYKLHGFLISTSWLKIPFQIAKHILDDARYIKKQDMRKMEKLYWVKYSICRNFSRYVGGYLGGRYAGYSVKKQQWLDRHISQQYKQRRA</sequence>
<evidence type="ECO:0000313" key="3">
    <source>
        <dbReference type="Proteomes" id="UP000254051"/>
    </source>
</evidence>
<dbReference type="InterPro" id="IPR029044">
    <property type="entry name" value="Nucleotide-diphossugar_trans"/>
</dbReference>
<accession>A0A315ZSU2</accession>